<evidence type="ECO:0000256" key="8">
    <source>
        <dbReference type="ARBA" id="ARBA00023180"/>
    </source>
</evidence>
<name>A0A9N9KN52_9HELO</name>
<sequence>MKVSNDLDYWGGKKPIINVGSITGAKIHSVTGSGLIDGNGQAAWDRFASDSTYGRPTLIFITKSSGITVDKLRFVNATNVFHSTGSGSTNIVYTNIDLSAKYSSSNPPKNTDGWDIGASHVTMANLHVQNNDDCVAFNPGKFPFVASLLKLSWKNQTNLDTVSNIYVKCATMKDSTKAVGIKYYPGGYGDAVVKNVTYEDVTVDNSDYAIQIQSCYNEEADYCASHPSAAQLEGIHFNNFKGTTSKKYKGTVANINCSNQDECDVHVQSFNVKSAGGTAAVLCAHTPGDIGKMRLSTLNTLTLCLSYLDSFVDGQSLSKRALPTRPNPVPYPYNHGRPHPISPPRDAARICYVTAAGNGKDDSQAILSAARTCNKGGTIALLDAVYTVGKPLDLTFLDSVDFVIQGTLSFTPDIDFWVANTFKYTYQTASLFWQFGGRDVNIYGGGTINGNGQAWWDAWAEDNTIMRPILFGVIGLKGGAISNLKLINTPNWFHLVANSSDIIFDNMNLKVASTSANPVKNSGNLISDGWDTYRSDSVTIQNSYVSNTDDCVSFKPNSTNIVVQNMECINSHGISVGSLGQYVKQRDIVENIYVYNVSMITSGDGARIKVWSGVAPGSTVKDAGGGVGYVRNVTYNGMHNTKVDYAIELTQCYSQKNQTLCNMYPSSLVIEDVLFENFSGTSNKYDPVVGSLVCSSPSVCKNIQAKNISITNPSGKAAKWTCTNMDKSLLAIACT</sequence>
<dbReference type="OrthoDB" id="187139at2759"/>
<dbReference type="PANTHER" id="PTHR31736">
    <property type="match status" value="1"/>
</dbReference>
<evidence type="ECO:0000256" key="7">
    <source>
        <dbReference type="ARBA" id="ARBA00023157"/>
    </source>
</evidence>
<proteinExistence type="inferred from homology"/>
<organism evidence="17 18">
    <name type="scientific">Hymenoscyphus fraxineus</name>
    <dbReference type="NCBI Taxonomy" id="746836"/>
    <lineage>
        <taxon>Eukaryota</taxon>
        <taxon>Fungi</taxon>
        <taxon>Dikarya</taxon>
        <taxon>Ascomycota</taxon>
        <taxon>Pezizomycotina</taxon>
        <taxon>Leotiomycetes</taxon>
        <taxon>Helotiales</taxon>
        <taxon>Helotiaceae</taxon>
        <taxon>Hymenoscyphus</taxon>
    </lineage>
</organism>
<evidence type="ECO:0000256" key="4">
    <source>
        <dbReference type="ARBA" id="ARBA00022729"/>
    </source>
</evidence>
<comment type="subcellular location">
    <subcellularLocation>
        <location evidence="1">Secreted</location>
    </subcellularLocation>
</comment>
<dbReference type="InterPro" id="IPR006626">
    <property type="entry name" value="PbH1"/>
</dbReference>
<keyword evidence="8" id="KW-0325">Glycoprotein</keyword>
<comment type="similarity">
    <text evidence="2 16">Belongs to the glycosyl hydrolase 28 family.</text>
</comment>
<dbReference type="Gene3D" id="2.160.20.10">
    <property type="entry name" value="Single-stranded right-handed beta-helix, Pectin lyase-like"/>
    <property type="match status" value="2"/>
</dbReference>
<comment type="caution">
    <text evidence="17">The sequence shown here is derived from an EMBL/GenBank/DDBJ whole genome shotgun (WGS) entry which is preliminary data.</text>
</comment>
<dbReference type="InterPro" id="IPR000743">
    <property type="entry name" value="Glyco_hydro_28"/>
</dbReference>
<evidence type="ECO:0000256" key="15">
    <source>
        <dbReference type="PROSITE-ProRule" id="PRU10052"/>
    </source>
</evidence>
<evidence type="ECO:0000256" key="16">
    <source>
        <dbReference type="RuleBase" id="RU361169"/>
    </source>
</evidence>
<evidence type="ECO:0000256" key="10">
    <source>
        <dbReference type="ARBA" id="ARBA00023316"/>
    </source>
</evidence>
<accession>A0A9N9KN52</accession>
<evidence type="ECO:0000256" key="14">
    <source>
        <dbReference type="ARBA" id="ARBA00048766"/>
    </source>
</evidence>
<evidence type="ECO:0000256" key="9">
    <source>
        <dbReference type="ARBA" id="ARBA00023295"/>
    </source>
</evidence>
<evidence type="ECO:0000313" key="18">
    <source>
        <dbReference type="Proteomes" id="UP000696280"/>
    </source>
</evidence>
<dbReference type="Pfam" id="PF00295">
    <property type="entry name" value="Glyco_hydro_28"/>
    <property type="match status" value="2"/>
</dbReference>
<dbReference type="PROSITE" id="PS00502">
    <property type="entry name" value="POLYGALACTURONASE"/>
    <property type="match status" value="1"/>
</dbReference>
<dbReference type="InterPro" id="IPR011050">
    <property type="entry name" value="Pectin_lyase_fold/virulence"/>
</dbReference>
<dbReference type="PANTHER" id="PTHR31736:SF14">
    <property type="entry name" value="EXOPOLYGALACTURONASE X-1-RELATED"/>
    <property type="match status" value="1"/>
</dbReference>
<evidence type="ECO:0000256" key="12">
    <source>
        <dbReference type="ARBA" id="ARBA00041604"/>
    </source>
</evidence>
<keyword evidence="9 16" id="KW-0326">Glycosidase</keyword>
<dbReference type="Proteomes" id="UP000696280">
    <property type="component" value="Unassembled WGS sequence"/>
</dbReference>
<dbReference type="InterPro" id="IPR012334">
    <property type="entry name" value="Pectin_lyas_fold"/>
</dbReference>
<evidence type="ECO:0000256" key="6">
    <source>
        <dbReference type="ARBA" id="ARBA00022801"/>
    </source>
</evidence>
<dbReference type="SUPFAM" id="SSF51126">
    <property type="entry name" value="Pectin lyase-like"/>
    <property type="match status" value="2"/>
</dbReference>
<dbReference type="GO" id="GO:0071555">
    <property type="term" value="P:cell wall organization"/>
    <property type="evidence" value="ECO:0007669"/>
    <property type="project" value="UniProtKB-KW"/>
</dbReference>
<evidence type="ECO:0000256" key="1">
    <source>
        <dbReference type="ARBA" id="ARBA00004613"/>
    </source>
</evidence>
<evidence type="ECO:0000256" key="3">
    <source>
        <dbReference type="ARBA" id="ARBA00022525"/>
    </source>
</evidence>
<keyword evidence="3" id="KW-0964">Secreted</keyword>
<dbReference type="GO" id="GO:0004650">
    <property type="term" value="F:polygalacturonase activity"/>
    <property type="evidence" value="ECO:0007669"/>
    <property type="project" value="InterPro"/>
</dbReference>
<evidence type="ECO:0000256" key="13">
    <source>
        <dbReference type="ARBA" id="ARBA00043142"/>
    </source>
</evidence>
<keyword evidence="10" id="KW-0961">Cell wall biogenesis/degradation</keyword>
<keyword evidence="4" id="KW-0732">Signal</keyword>
<keyword evidence="18" id="KW-1185">Reference proteome</keyword>
<comment type="catalytic activity">
    <reaction evidence="14">
        <text>[(1-&gt;4)-alpha-D-galacturonosyl](n) + H2O = alpha-D-galacturonate + [(1-&gt;4)-alpha-D-galacturonosyl](n-1)</text>
        <dbReference type="Rhea" id="RHEA:14117"/>
        <dbReference type="Rhea" id="RHEA-COMP:14570"/>
        <dbReference type="Rhea" id="RHEA-COMP:14572"/>
        <dbReference type="ChEBI" id="CHEBI:15377"/>
        <dbReference type="ChEBI" id="CHEBI:58658"/>
        <dbReference type="ChEBI" id="CHEBI:140523"/>
        <dbReference type="EC" id="3.2.1.67"/>
    </reaction>
</comment>
<keyword evidence="5" id="KW-0677">Repeat</keyword>
<protein>
    <recommendedName>
        <fullName evidence="11">galacturonan 1,4-alpha-galacturonidase</fullName>
        <ecNumber evidence="11">3.2.1.67</ecNumber>
    </recommendedName>
    <alternativeName>
        <fullName evidence="13">Galacturan 1,4-alpha-galacturonidase</fullName>
    </alternativeName>
    <alternativeName>
        <fullName evidence="12">Poly(1,4-alpha-D-galacturonide)galacturonohydrolase</fullName>
    </alternativeName>
</protein>
<dbReference type="GO" id="GO:0045490">
    <property type="term" value="P:pectin catabolic process"/>
    <property type="evidence" value="ECO:0007669"/>
    <property type="project" value="UniProtKB-ARBA"/>
</dbReference>
<keyword evidence="6 16" id="KW-0378">Hydrolase</keyword>
<dbReference type="SMART" id="SM00710">
    <property type="entry name" value="PbH1"/>
    <property type="match status" value="6"/>
</dbReference>
<evidence type="ECO:0000256" key="11">
    <source>
        <dbReference type="ARBA" id="ARBA00038933"/>
    </source>
</evidence>
<evidence type="ECO:0000313" key="17">
    <source>
        <dbReference type="EMBL" id="CAG8949035.1"/>
    </source>
</evidence>
<dbReference type="GO" id="GO:0005576">
    <property type="term" value="C:extracellular region"/>
    <property type="evidence" value="ECO:0007669"/>
    <property type="project" value="UniProtKB-SubCell"/>
</dbReference>
<keyword evidence="7" id="KW-1015">Disulfide bond</keyword>
<dbReference type="GO" id="GO:0047911">
    <property type="term" value="F:galacturan 1,4-alpha-galacturonidase activity"/>
    <property type="evidence" value="ECO:0007669"/>
    <property type="project" value="UniProtKB-EC"/>
</dbReference>
<feature type="active site" evidence="15">
    <location>
        <position position="572"/>
    </location>
</feature>
<dbReference type="EMBL" id="CAJVRL010000001">
    <property type="protein sequence ID" value="CAG8949035.1"/>
    <property type="molecule type" value="Genomic_DNA"/>
</dbReference>
<evidence type="ECO:0000256" key="5">
    <source>
        <dbReference type="ARBA" id="ARBA00022737"/>
    </source>
</evidence>
<dbReference type="AlphaFoldDB" id="A0A9N9KN52"/>
<dbReference type="EC" id="3.2.1.67" evidence="11"/>
<evidence type="ECO:0000256" key="2">
    <source>
        <dbReference type="ARBA" id="ARBA00008834"/>
    </source>
</evidence>
<gene>
    <name evidence="17" type="ORF">HYFRA_00002163</name>
</gene>
<reference evidence="17" key="1">
    <citation type="submission" date="2021-07" db="EMBL/GenBank/DDBJ databases">
        <authorList>
            <person name="Durling M."/>
        </authorList>
    </citation>
    <scope>NUCLEOTIDE SEQUENCE</scope>
</reference>